<name>A0A4Y2CBI2_ARAVE</name>
<dbReference type="EMBL" id="BGPR01000166">
    <property type="protein sequence ID" value="GBM01226.1"/>
    <property type="molecule type" value="Genomic_DNA"/>
</dbReference>
<sequence length="97" mass="11409">MVRKRGRNPFFPYYHTTPEEGWQGRHQSRCAPCPSTRWILGGVGCGTSNLPALKLKFCYQNILTLHKPKVKSLKFKQLRSHIWQVYTREKKLYLESS</sequence>
<reference evidence="1 2" key="1">
    <citation type="journal article" date="2019" name="Sci. Rep.">
        <title>Orb-weaving spider Araneus ventricosus genome elucidates the spidroin gene catalogue.</title>
        <authorList>
            <person name="Kono N."/>
            <person name="Nakamura H."/>
            <person name="Ohtoshi R."/>
            <person name="Moran D.A.P."/>
            <person name="Shinohara A."/>
            <person name="Yoshida Y."/>
            <person name="Fujiwara M."/>
            <person name="Mori M."/>
            <person name="Tomita M."/>
            <person name="Arakawa K."/>
        </authorList>
    </citation>
    <scope>NUCLEOTIDE SEQUENCE [LARGE SCALE GENOMIC DNA]</scope>
</reference>
<dbReference type="Proteomes" id="UP000499080">
    <property type="component" value="Unassembled WGS sequence"/>
</dbReference>
<protein>
    <submittedName>
        <fullName evidence="1">Uncharacterized protein</fullName>
    </submittedName>
</protein>
<gene>
    <name evidence="1" type="ORF">AVEN_253622_1</name>
</gene>
<keyword evidence="2" id="KW-1185">Reference proteome</keyword>
<dbReference type="AlphaFoldDB" id="A0A4Y2CBI2"/>
<comment type="caution">
    <text evidence="1">The sequence shown here is derived from an EMBL/GenBank/DDBJ whole genome shotgun (WGS) entry which is preliminary data.</text>
</comment>
<evidence type="ECO:0000313" key="1">
    <source>
        <dbReference type="EMBL" id="GBM01226.1"/>
    </source>
</evidence>
<evidence type="ECO:0000313" key="2">
    <source>
        <dbReference type="Proteomes" id="UP000499080"/>
    </source>
</evidence>
<accession>A0A4Y2CBI2</accession>
<organism evidence="1 2">
    <name type="scientific">Araneus ventricosus</name>
    <name type="common">Orbweaver spider</name>
    <name type="synonym">Epeira ventricosa</name>
    <dbReference type="NCBI Taxonomy" id="182803"/>
    <lineage>
        <taxon>Eukaryota</taxon>
        <taxon>Metazoa</taxon>
        <taxon>Ecdysozoa</taxon>
        <taxon>Arthropoda</taxon>
        <taxon>Chelicerata</taxon>
        <taxon>Arachnida</taxon>
        <taxon>Araneae</taxon>
        <taxon>Araneomorphae</taxon>
        <taxon>Entelegynae</taxon>
        <taxon>Araneoidea</taxon>
        <taxon>Araneidae</taxon>
        <taxon>Araneus</taxon>
    </lineage>
</organism>
<proteinExistence type="predicted"/>